<dbReference type="RefSeq" id="WP_100667381.1">
    <property type="nucleotide sequence ID" value="NZ_CP024955.1"/>
</dbReference>
<proteinExistence type="predicted"/>
<dbReference type="Proteomes" id="UP000231932">
    <property type="component" value="Chromosome"/>
</dbReference>
<reference evidence="2" key="1">
    <citation type="submission" date="2017-11" db="EMBL/GenBank/DDBJ databases">
        <title>Complete Genome Sequence of Kyrpidia sp. Strain EA-1, a thermophilic, hydrogen-oxidizing Bacterium, isolated from the Azores.</title>
        <authorList>
            <person name="Reiner J.E."/>
            <person name="Lapp C.J."/>
            <person name="Bunk B."/>
            <person name="Gescher J."/>
        </authorList>
    </citation>
    <scope>NUCLEOTIDE SEQUENCE [LARGE SCALE GENOMIC DNA]</scope>
    <source>
        <strain evidence="2">EA-1</strain>
    </source>
</reference>
<name>A0A2K8N5F1_9BACL</name>
<evidence type="ECO:0000313" key="2">
    <source>
        <dbReference type="Proteomes" id="UP000231932"/>
    </source>
</evidence>
<accession>A0A2K8N5F1</accession>
<dbReference type="AlphaFoldDB" id="A0A2K8N5F1"/>
<dbReference type="EMBL" id="CP024955">
    <property type="protein sequence ID" value="ATY84564.1"/>
    <property type="molecule type" value="Genomic_DNA"/>
</dbReference>
<gene>
    <name evidence="1" type="ORF">CVV65_06060</name>
</gene>
<protein>
    <submittedName>
        <fullName evidence="1">Uncharacterized protein</fullName>
    </submittedName>
</protein>
<evidence type="ECO:0000313" key="1">
    <source>
        <dbReference type="EMBL" id="ATY84564.1"/>
    </source>
</evidence>
<sequence length="70" mass="8286">MIFQQWISNLLEEARHHRDVARRHPEDKFESGIAFAYYDILTRSKNAAIRLDFDPKAVGLEIDLDREFLP</sequence>
<organism evidence="1 2">
    <name type="scientific">Kyrpidia spormannii</name>
    <dbReference type="NCBI Taxonomy" id="2055160"/>
    <lineage>
        <taxon>Bacteria</taxon>
        <taxon>Bacillati</taxon>
        <taxon>Bacillota</taxon>
        <taxon>Bacilli</taxon>
        <taxon>Bacillales</taxon>
        <taxon>Alicyclobacillaceae</taxon>
        <taxon>Kyrpidia</taxon>
    </lineage>
</organism>
<dbReference type="OrthoDB" id="4847440at2"/>
<dbReference type="KEGG" id="kyr:CVV65_06060"/>
<keyword evidence="2" id="KW-1185">Reference proteome</keyword>